<feature type="region of interest" description="Disordered" evidence="1">
    <location>
        <begin position="486"/>
        <end position="530"/>
    </location>
</feature>
<reference evidence="2" key="1">
    <citation type="submission" date="2021-01" db="UniProtKB">
        <authorList>
            <consortium name="EnsemblMetazoa"/>
        </authorList>
    </citation>
    <scope>IDENTIFICATION</scope>
</reference>
<proteinExistence type="predicted"/>
<dbReference type="AlphaFoldDB" id="A0A7M7M436"/>
<sequence length="680" mass="72190">MGNPLLYSRTTDQQQQSTRLAGSQFEQLAIVDSCAEHYLQQQQSQNACSPPAADGVGAPSSVVRISKNGKVIGSLKISSFSPSNSLQGNRTGSGEFLQTQRLEGSAVAQLEDVDTPEQHINCQLTLETTEAQGVSTGPATKLPYTLKSLSRPPVAPACWGHTGEARALSRSHALAAAEEVVVVEAASAIASATATTRQKFSEDVQAVSGSSDAAHNSSSNSRHRRKLSGQALLSEESSTCFPLISSDAVIARAATSTDSSPTAQVPNRVINKAHPSQHSEHRGVTVNRVGDCSRNSGCGGSHPPLEEDPTSPIHYSTRRQQQKLQRPQVDNRESFLLHSTVTPTAAPILAVSQLQQQQQKIQRQHQYQPKLLPLGTTTITSVTTTTASSTTTVAVAGSTIKSSGSPIVPPLRAFSDLIPASTSGSHSSESFAFYVTPITYVSSCPSTPCSPISCNPSALQTTTCFSLLATTPSTTTMNTVTSFRSSLTTSVSSTSNNKSCKNRNMERQHTSNKQGLSAERKRRPPTGKSFLSSAHETAAADSMSVRRAVSVPLNAVATTIRSNCANNGSNTIKNNHNNNNNNNDNNNELHGNLLVTAFNEREREQWDSVEYPPAGIAAAVPPPLDTTSCLSNLGSNIFKATSKNRKNIQPIQGFRSDRVGPSAMGMVGTVVSVNKGGQFI</sequence>
<evidence type="ECO:0000313" key="2">
    <source>
        <dbReference type="EnsemblMetazoa" id="XP_022647217"/>
    </source>
</evidence>
<dbReference type="EnsemblMetazoa" id="XM_022791482">
    <property type="protein sequence ID" value="XP_022647217"/>
    <property type="gene ID" value="LOC111244390"/>
</dbReference>
<keyword evidence="3" id="KW-1185">Reference proteome</keyword>
<feature type="compositionally biased region" description="Low complexity" evidence="1">
    <location>
        <begin position="208"/>
        <end position="220"/>
    </location>
</feature>
<feature type="compositionally biased region" description="Low complexity" evidence="1">
    <location>
        <begin position="486"/>
        <end position="495"/>
    </location>
</feature>
<dbReference type="InParanoid" id="A0A7M7M436"/>
<dbReference type="KEGG" id="vde:111244390"/>
<name>A0A7M7M436_VARDE</name>
<protein>
    <submittedName>
        <fullName evidence="2">Uncharacterized protein</fullName>
    </submittedName>
</protein>
<dbReference type="RefSeq" id="XP_022647217.1">
    <property type="nucleotide sequence ID" value="XM_022791482.1"/>
</dbReference>
<feature type="region of interest" description="Disordered" evidence="1">
    <location>
        <begin position="563"/>
        <end position="588"/>
    </location>
</feature>
<evidence type="ECO:0000256" key="1">
    <source>
        <dbReference type="SAM" id="MobiDB-lite"/>
    </source>
</evidence>
<evidence type="ECO:0000313" key="3">
    <source>
        <dbReference type="Proteomes" id="UP000594260"/>
    </source>
</evidence>
<dbReference type="OrthoDB" id="10685714at2759"/>
<dbReference type="GeneID" id="111244390"/>
<feature type="region of interest" description="Disordered" evidence="1">
    <location>
        <begin position="206"/>
        <end position="230"/>
    </location>
</feature>
<organism evidence="2 3">
    <name type="scientific">Varroa destructor</name>
    <name type="common">Honeybee mite</name>
    <dbReference type="NCBI Taxonomy" id="109461"/>
    <lineage>
        <taxon>Eukaryota</taxon>
        <taxon>Metazoa</taxon>
        <taxon>Ecdysozoa</taxon>
        <taxon>Arthropoda</taxon>
        <taxon>Chelicerata</taxon>
        <taxon>Arachnida</taxon>
        <taxon>Acari</taxon>
        <taxon>Parasitiformes</taxon>
        <taxon>Mesostigmata</taxon>
        <taxon>Gamasina</taxon>
        <taxon>Dermanyssoidea</taxon>
        <taxon>Varroidae</taxon>
        <taxon>Varroa</taxon>
    </lineage>
</organism>
<dbReference type="Proteomes" id="UP000594260">
    <property type="component" value="Unplaced"/>
</dbReference>
<feature type="compositionally biased region" description="Low complexity" evidence="1">
    <location>
        <begin position="566"/>
        <end position="586"/>
    </location>
</feature>
<accession>A0A7M7M436</accession>